<dbReference type="Gene3D" id="3.30.750.24">
    <property type="entry name" value="STAS domain"/>
    <property type="match status" value="1"/>
</dbReference>
<gene>
    <name evidence="3" type="ORF">SAMN05421677_12311</name>
</gene>
<organism evidence="3 4">
    <name type="scientific">Halobacillus aidingensis</name>
    <dbReference type="NCBI Taxonomy" id="240303"/>
    <lineage>
        <taxon>Bacteria</taxon>
        <taxon>Bacillati</taxon>
        <taxon>Bacillota</taxon>
        <taxon>Bacilli</taxon>
        <taxon>Bacillales</taxon>
        <taxon>Bacillaceae</taxon>
        <taxon>Halobacillus</taxon>
    </lineage>
</organism>
<accession>A0A1H0TX88</accession>
<keyword evidence="4" id="KW-1185">Reference proteome</keyword>
<dbReference type="CDD" id="cd07041">
    <property type="entry name" value="STAS_RsbR_RsbS_like"/>
    <property type="match status" value="1"/>
</dbReference>
<name>A0A1H0TX88_HALAD</name>
<keyword evidence="1" id="KW-0597">Phosphoprotein</keyword>
<dbReference type="SUPFAM" id="SSF52091">
    <property type="entry name" value="SpoIIaa-like"/>
    <property type="match status" value="1"/>
</dbReference>
<evidence type="ECO:0000259" key="2">
    <source>
        <dbReference type="PROSITE" id="PS50801"/>
    </source>
</evidence>
<dbReference type="PROSITE" id="PS50801">
    <property type="entry name" value="STAS"/>
    <property type="match status" value="1"/>
</dbReference>
<evidence type="ECO:0000256" key="1">
    <source>
        <dbReference type="ARBA" id="ARBA00022553"/>
    </source>
</evidence>
<dbReference type="InterPro" id="IPR002645">
    <property type="entry name" value="STAS_dom"/>
</dbReference>
<dbReference type="AlphaFoldDB" id="A0A1H0TX88"/>
<evidence type="ECO:0000313" key="3">
    <source>
        <dbReference type="EMBL" id="SDP58146.1"/>
    </source>
</evidence>
<dbReference type="OrthoDB" id="9800154at2"/>
<protein>
    <submittedName>
        <fullName evidence="3">RsbT co-antagonist protein RsbR</fullName>
    </submittedName>
</protein>
<dbReference type="Pfam" id="PF01740">
    <property type="entry name" value="STAS"/>
    <property type="match status" value="1"/>
</dbReference>
<proteinExistence type="predicted"/>
<dbReference type="RefSeq" id="WP_089654360.1">
    <property type="nucleotide sequence ID" value="NZ_FNIZ01000023.1"/>
</dbReference>
<dbReference type="Proteomes" id="UP000198860">
    <property type="component" value="Unassembled WGS sequence"/>
</dbReference>
<reference evidence="4" key="1">
    <citation type="submission" date="2016-10" db="EMBL/GenBank/DDBJ databases">
        <authorList>
            <person name="Varghese N."/>
            <person name="Submissions S."/>
        </authorList>
    </citation>
    <scope>NUCLEOTIDE SEQUENCE [LARGE SCALE GENOMIC DNA]</scope>
    <source>
        <strain evidence="4">CGMCC 1.3703</strain>
    </source>
</reference>
<dbReference type="EMBL" id="FNIZ01000023">
    <property type="protein sequence ID" value="SDP58146.1"/>
    <property type="molecule type" value="Genomic_DNA"/>
</dbReference>
<dbReference type="InterPro" id="IPR051932">
    <property type="entry name" value="Bact_StressResp_Reg"/>
</dbReference>
<dbReference type="InterPro" id="IPR036513">
    <property type="entry name" value="STAS_dom_sf"/>
</dbReference>
<dbReference type="PANTHER" id="PTHR33745">
    <property type="entry name" value="RSBT ANTAGONIST PROTEIN RSBS-RELATED"/>
    <property type="match status" value="1"/>
</dbReference>
<dbReference type="STRING" id="240303.SAMN05421677_12311"/>
<feature type="domain" description="STAS" evidence="2">
    <location>
        <begin position="154"/>
        <end position="265"/>
    </location>
</feature>
<evidence type="ECO:0000313" key="4">
    <source>
        <dbReference type="Proteomes" id="UP000198860"/>
    </source>
</evidence>
<dbReference type="PANTHER" id="PTHR33745:SF3">
    <property type="entry name" value="RSBT CO-ANTAGONIST PROTEIN RSBRC"/>
    <property type="match status" value="1"/>
</dbReference>
<sequence>MRDEITYIGEKIEKNSDQLANRVRELKTEEFGAATIRTANWEELFSYIGEVIIGDGTSSMQHIEMWADREGEQKVEAEVELDQSLRTMNFVRRAIWGIFSEELTNDEFSSSTVVHICKTINEVLDEITKHFSQTYSRNIRMEWERKEMRMAELSVPVVPITKGVAVLPLIGELDTNRAQLIMETSLNKSSEFELDYIFIDVSGVPVIDTMIANYIYQVVHALELVGVHATLTGLRPETAKSLVDMGVDFTQVHTKAGLHQALEEIGIYIHHGDS</sequence>